<evidence type="ECO:0000313" key="4">
    <source>
        <dbReference type="Proteomes" id="UP000283295"/>
    </source>
</evidence>
<organism evidence="3 4">
    <name type="scientific">Coprococcus eutactus</name>
    <dbReference type="NCBI Taxonomy" id="33043"/>
    <lineage>
        <taxon>Bacteria</taxon>
        <taxon>Bacillati</taxon>
        <taxon>Bacillota</taxon>
        <taxon>Clostridia</taxon>
        <taxon>Lachnospirales</taxon>
        <taxon>Lachnospiraceae</taxon>
        <taxon>Coprococcus</taxon>
    </lineage>
</organism>
<evidence type="ECO:0000256" key="2">
    <source>
        <dbReference type="SAM" id="Phobius"/>
    </source>
</evidence>
<proteinExistence type="predicted"/>
<feature type="compositionally biased region" description="Low complexity" evidence="1">
    <location>
        <begin position="239"/>
        <end position="248"/>
    </location>
</feature>
<feature type="transmembrane region" description="Helical" evidence="2">
    <location>
        <begin position="429"/>
        <end position="446"/>
    </location>
</feature>
<dbReference type="InterPro" id="IPR026409">
    <property type="entry name" value="Firmicu_CTERM"/>
</dbReference>
<protein>
    <submittedName>
        <fullName evidence="3">Firmicu-CTERM sorting domain-containing protein</fullName>
    </submittedName>
</protein>
<comment type="caution">
    <text evidence="3">The sequence shown here is derived from an EMBL/GenBank/DDBJ whole genome shotgun (WGS) entry which is preliminary data.</text>
</comment>
<keyword evidence="2" id="KW-0472">Membrane</keyword>
<sequence>MKNRRTKIKRLTGIITAVCMVIIFSGISIFGSQAQTLSDGNGGSIEVTTDGEYIYLEYNGSWTNYIQQTFDVSVNGQTAPGALSKLVINTGNNGDGSSFNVLNAWYQAIDGAAGYTTNAGASSSGWGYADMSWSAKVPVSTYGTDVRNITIGWNGNTAGLDIADGSSSSEATTEAGSETTTEAESESTTEATENSTEETTTEDATEDTTVTTEQASESTTEQTTTEGSTTEQTTEKATTETGTTEEITGPVTSGLVIDGYYGEWSQYPSADITYNSNNGYSVHKGQLAVENGRLYVHFSMNDLYTSQMQFHLWNITVDGKSCVLNVLPVNSDGSINWGGQTNGFGAGVYRNFGVFAGYYNDVDGDVAFTVYDAAHTETGKGDEIEFSISLDKLADYLGIKLDQGATITVSNPNIGTEGVTITGTPTGPWAGAAIALLMAIGGVIVYRRKRI</sequence>
<dbReference type="Proteomes" id="UP000283295">
    <property type="component" value="Unassembled WGS sequence"/>
</dbReference>
<dbReference type="NCBIfam" id="TIGR04145">
    <property type="entry name" value="Firmicu_CTERM"/>
    <property type="match status" value="1"/>
</dbReference>
<feature type="compositionally biased region" description="Low complexity" evidence="1">
    <location>
        <begin position="207"/>
        <end position="232"/>
    </location>
</feature>
<dbReference type="EMBL" id="QRVK01000015">
    <property type="protein sequence ID" value="RGS42837.1"/>
    <property type="molecule type" value="Genomic_DNA"/>
</dbReference>
<reference evidence="3 4" key="1">
    <citation type="submission" date="2018-08" db="EMBL/GenBank/DDBJ databases">
        <title>A genome reference for cultivated species of the human gut microbiota.</title>
        <authorList>
            <person name="Zou Y."/>
            <person name="Xue W."/>
            <person name="Luo G."/>
        </authorList>
    </citation>
    <scope>NUCLEOTIDE SEQUENCE [LARGE SCALE GENOMIC DNA]</scope>
    <source>
        <strain evidence="3 4">AF22-21</strain>
    </source>
</reference>
<feature type="compositionally biased region" description="Acidic residues" evidence="1">
    <location>
        <begin position="195"/>
        <end position="206"/>
    </location>
</feature>
<gene>
    <name evidence="3" type="ORF">DWX94_07570</name>
</gene>
<keyword evidence="2" id="KW-1133">Transmembrane helix</keyword>
<evidence type="ECO:0000313" key="3">
    <source>
        <dbReference type="EMBL" id="RGS42837.1"/>
    </source>
</evidence>
<accession>A0A3R5WRM2</accession>
<feature type="region of interest" description="Disordered" evidence="1">
    <location>
        <begin position="161"/>
        <end position="251"/>
    </location>
</feature>
<name>A0A3R5WRM2_9FIRM</name>
<dbReference type="OrthoDB" id="2067260at2"/>
<feature type="compositionally biased region" description="Low complexity" evidence="1">
    <location>
        <begin position="166"/>
        <end position="180"/>
    </location>
</feature>
<feature type="transmembrane region" description="Helical" evidence="2">
    <location>
        <begin position="12"/>
        <end position="31"/>
    </location>
</feature>
<evidence type="ECO:0000256" key="1">
    <source>
        <dbReference type="SAM" id="MobiDB-lite"/>
    </source>
</evidence>
<keyword evidence="2" id="KW-0812">Transmembrane</keyword>
<dbReference type="AlphaFoldDB" id="A0A3R5WRM2"/>